<gene>
    <name evidence="1" type="ORF">H9627_03215</name>
</gene>
<sequence>MNELKKYVEELVLYATPEQIETISKTLQKQFVRLAPHLFVQGVTGQPLEEDEMGLKDYWQQQFGESNNPYAHVLLRVDFLFTSDGTTKLDVLSMQVYSIVSEVMKQFEGVEHFSSFSEETVPDDKR</sequence>
<accession>A0A8I0HMM3</accession>
<dbReference type="AlphaFoldDB" id="A0A8I0HMM3"/>
<name>A0A8I0HMM3_9CORY</name>
<dbReference type="Proteomes" id="UP000650224">
    <property type="component" value="Unassembled WGS sequence"/>
</dbReference>
<evidence type="ECO:0000313" key="1">
    <source>
        <dbReference type="EMBL" id="MBD8029346.1"/>
    </source>
</evidence>
<comment type="caution">
    <text evidence="1">The sequence shown here is derived from an EMBL/GenBank/DDBJ whole genome shotgun (WGS) entry which is preliminary data.</text>
</comment>
<keyword evidence="2" id="KW-1185">Reference proteome</keyword>
<proteinExistence type="predicted"/>
<evidence type="ECO:0000313" key="2">
    <source>
        <dbReference type="Proteomes" id="UP000650224"/>
    </source>
</evidence>
<dbReference type="EMBL" id="JACSPR010000002">
    <property type="protein sequence ID" value="MBD8029346.1"/>
    <property type="molecule type" value="Genomic_DNA"/>
</dbReference>
<protein>
    <submittedName>
        <fullName evidence="1">Uncharacterized protein</fullName>
    </submittedName>
</protein>
<organism evidence="1 2">
    <name type="scientific">Corynebacterium gallinarum</name>
    <dbReference type="NCBI Taxonomy" id="2762214"/>
    <lineage>
        <taxon>Bacteria</taxon>
        <taxon>Bacillati</taxon>
        <taxon>Actinomycetota</taxon>
        <taxon>Actinomycetes</taxon>
        <taxon>Mycobacteriales</taxon>
        <taxon>Corynebacteriaceae</taxon>
        <taxon>Corynebacterium</taxon>
    </lineage>
</organism>
<dbReference type="RefSeq" id="WP_191732596.1">
    <property type="nucleotide sequence ID" value="NZ_JACSPR010000002.1"/>
</dbReference>
<reference evidence="1 2" key="1">
    <citation type="submission" date="2020-08" db="EMBL/GenBank/DDBJ databases">
        <title>A Genomic Blueprint of the Chicken Gut Microbiome.</title>
        <authorList>
            <person name="Gilroy R."/>
            <person name="Ravi A."/>
            <person name="Getino M."/>
            <person name="Pursley I."/>
            <person name="Horton D.L."/>
            <person name="Alikhan N.-F."/>
            <person name="Baker D."/>
            <person name="Gharbi K."/>
            <person name="Hall N."/>
            <person name="Watson M."/>
            <person name="Adriaenssens E.M."/>
            <person name="Foster-Nyarko E."/>
            <person name="Jarju S."/>
            <person name="Secka A."/>
            <person name="Antonio M."/>
            <person name="Oren A."/>
            <person name="Chaudhuri R."/>
            <person name="La Ragione R.M."/>
            <person name="Hildebrand F."/>
            <person name="Pallen M.J."/>
        </authorList>
    </citation>
    <scope>NUCLEOTIDE SEQUENCE [LARGE SCALE GENOMIC DNA]</scope>
    <source>
        <strain evidence="1 2">Sa1YVA5</strain>
    </source>
</reference>